<keyword evidence="5" id="KW-1185">Reference proteome</keyword>
<evidence type="ECO:0000256" key="2">
    <source>
        <dbReference type="SAM" id="Phobius"/>
    </source>
</evidence>
<feature type="transmembrane region" description="Helical" evidence="2">
    <location>
        <begin position="758"/>
        <end position="783"/>
    </location>
</feature>
<feature type="transmembrane region" description="Helical" evidence="2">
    <location>
        <begin position="722"/>
        <end position="746"/>
    </location>
</feature>
<evidence type="ECO:0000256" key="1">
    <source>
        <dbReference type="SAM" id="MobiDB-lite"/>
    </source>
</evidence>
<dbReference type="AlphaFoldDB" id="E8X0M6"/>
<feature type="transmembrane region" description="Helical" evidence="2">
    <location>
        <begin position="1183"/>
        <end position="1203"/>
    </location>
</feature>
<dbReference type="EMBL" id="CP002480">
    <property type="protein sequence ID" value="ADW68977.1"/>
    <property type="molecule type" value="Genomic_DNA"/>
</dbReference>
<dbReference type="KEGG" id="acm:AciX9_1931"/>
<feature type="chain" id="PRO_5003230531" evidence="3">
    <location>
        <begin position="28"/>
        <end position="1222"/>
    </location>
</feature>
<feature type="transmembrane region" description="Helical" evidence="2">
    <location>
        <begin position="1141"/>
        <end position="1162"/>
    </location>
</feature>
<organism evidence="5">
    <name type="scientific">Granulicella tundricola (strain ATCC BAA-1859 / DSM 23138 / MP5ACTX9)</name>
    <dbReference type="NCBI Taxonomy" id="1198114"/>
    <lineage>
        <taxon>Bacteria</taxon>
        <taxon>Pseudomonadati</taxon>
        <taxon>Acidobacteriota</taxon>
        <taxon>Terriglobia</taxon>
        <taxon>Terriglobales</taxon>
        <taxon>Acidobacteriaceae</taxon>
        <taxon>Granulicella</taxon>
    </lineage>
</organism>
<feature type="transmembrane region" description="Helical" evidence="2">
    <location>
        <begin position="906"/>
        <end position="928"/>
    </location>
</feature>
<evidence type="ECO:0000313" key="4">
    <source>
        <dbReference type="EMBL" id="ADW68977.1"/>
    </source>
</evidence>
<dbReference type="RefSeq" id="WP_013580296.1">
    <property type="nucleotide sequence ID" value="NC_015064.1"/>
</dbReference>
<dbReference type="Proteomes" id="UP000000343">
    <property type="component" value="Chromosome"/>
</dbReference>
<reference evidence="5" key="1">
    <citation type="submission" date="2011-01" db="EMBL/GenBank/DDBJ databases">
        <title>Complete sequence of chromosome of Acidobacterium sp. MP5ACTX9.</title>
        <authorList>
            <consortium name="US DOE Joint Genome Institute"/>
            <person name="Lucas S."/>
            <person name="Copeland A."/>
            <person name="Lapidus A."/>
            <person name="Cheng J.-F."/>
            <person name="Goodwin L."/>
            <person name="Pitluck S."/>
            <person name="Teshima H."/>
            <person name="Detter J.C."/>
            <person name="Han C."/>
            <person name="Tapia R."/>
            <person name="Land M."/>
            <person name="Hauser L."/>
            <person name="Kyrpides N."/>
            <person name="Ivanova N."/>
            <person name="Ovchinnikova G."/>
            <person name="Pagani I."/>
            <person name="Rawat S.R."/>
            <person name="Mannisto M."/>
            <person name="Haggblom M.M."/>
            <person name="Woyke T."/>
        </authorList>
    </citation>
    <scope>NUCLEOTIDE SEQUENCE [LARGE SCALE GENOMIC DNA]</scope>
    <source>
        <strain evidence="5">MP5ACTX9</strain>
    </source>
</reference>
<dbReference type="eggNOG" id="ENOG5032WSP">
    <property type="taxonomic scope" value="Bacteria"/>
</dbReference>
<keyword evidence="2" id="KW-1133">Transmembrane helix</keyword>
<proteinExistence type="predicted"/>
<evidence type="ECO:0000256" key="3">
    <source>
        <dbReference type="SAM" id="SignalP"/>
    </source>
</evidence>
<feature type="signal peptide" evidence="3">
    <location>
        <begin position="1"/>
        <end position="27"/>
    </location>
</feature>
<evidence type="ECO:0000313" key="5">
    <source>
        <dbReference type="Proteomes" id="UP000000343"/>
    </source>
</evidence>
<keyword evidence="2" id="KW-0472">Membrane</keyword>
<feature type="transmembrane region" description="Helical" evidence="2">
    <location>
        <begin position="879"/>
        <end position="900"/>
    </location>
</feature>
<dbReference type="PaxDb" id="1198114-AciX9_1931"/>
<keyword evidence="3" id="KW-0732">Signal</keyword>
<gene>
    <name evidence="4" type="ordered locus">AciX9_1931</name>
</gene>
<name>E8X0M6_GRATM</name>
<feature type="compositionally biased region" description="Polar residues" evidence="1">
    <location>
        <begin position="31"/>
        <end position="44"/>
    </location>
</feature>
<dbReference type="OrthoDB" id="98669at2"/>
<sequence length="1222" mass="133919">MASRSFLSGLLAVGMTATALHVANAPAAPSLQDTPAASHGSTALNRGRKPALSMPSWSDQLDRDPSTAGEASAAKDFAETLCPEPGAATRICIPDGTGLQPAAADMQANVVFAIVPDPIHTHLALWFDRSIDSLEDGLTDSGWRYDRNWLPWSLDPVSPSSVKFKDREQERLFLSKREDYPGIIIFRPPPLPQVPPEAALPAQVPGEIDPQKPLVVFVIGDSPTSGVNQTQFQKAVGQFHRIAAGLQTLKIIGPTFTGSGPSLSALLAEAKKKDLAAVRVNIASGSVSDGRCGNLLDHGRLQEVEKDLFQCNDASVWPHAVDTFASFDADFVWQIRQTERYLMEKGGLRPDEIAQLNEDESSFGGLATSEVSDPTAISKTSEKEKRILKLTYPRNISHLRSAYQKNGVWGFGGTSSGTGSISLNLDFDDTSEADDSVPSFAKGQLPVSQEATLGQVSAILEQRHIKAVILSATDVLDELFVAQIIARQNPTIAIIIRGTDDLFLRSGDRGVYHNMYAVSPWPLIPKNAIWSQQGLEEHPGVNVRVFASSEIEGLYTATRFLLPGSRALDTLQDYRSPIQAKEGQGAWPHRPPLWLLAIGHGAYWPFALLPEGAGPADAAEAAKGRSPFNLPILSGVAKPVGLDPDAEPLPTTTQFMIFVLCMLCLLHAGKCFDVGVLRRVAPRYRISEPAVRAPKRWLQIALSVDAALILALMAHPVAHLNFVHYLCLLGEAALCAALVWSAFDLLPARFHVKPRRTHAILAVVGCILFCLDLLAWRQLWHFLPPSTLQPDGLREFFYYRSHFALSGASPVFPLVLALTGIGIYLLAQLDRFTFGPRLAPRLPGDVSGISNCPSEASVGYLTGLLSYPAPSLGVMRTKFSILCGLAVLAAICGALAHLAPLTFDGWHLRVCADAVMFLLLITIFWDLVMGHYLWRQLKDVCLEPLELSALRRGFNSVSGMTWQDLWIMPQSHTSLRQYQSFIRALEQTERAGLGHVAGLARLKTNAERLWLRRAEGASLDEITRRFSLVQRLTARVAETVLHQQHTAWAGERVRTTAADEPGPLSESEEAETIRPSDPALADAQQAVSPVIREEWISLIFLHYIRMVLTHIRSRLLTAAILYLILVWSITSYPYLNRHVLLIALSVVFGILAVVIVTTYASINRDPILNRTTKNKANKLDFDFYFKTVPIIGLPLLGLIASQFPEISSFVFSWLEPSMAAVK</sequence>
<feature type="transmembrane region" description="Helical" evidence="2">
    <location>
        <begin position="655"/>
        <end position="676"/>
    </location>
</feature>
<feature type="transmembrane region" description="Helical" evidence="2">
    <location>
        <begin position="1115"/>
        <end position="1135"/>
    </location>
</feature>
<dbReference type="HOGENOM" id="CLU_268515_0_0_0"/>
<protein>
    <submittedName>
        <fullName evidence="4">Uncharacterized protein</fullName>
    </submittedName>
</protein>
<accession>E8X0M6</accession>
<feature type="transmembrane region" description="Helical" evidence="2">
    <location>
        <begin position="803"/>
        <end position="827"/>
    </location>
</feature>
<feature type="transmembrane region" description="Helical" evidence="2">
    <location>
        <begin position="697"/>
        <end position="716"/>
    </location>
</feature>
<keyword evidence="2" id="KW-0812">Transmembrane</keyword>
<dbReference type="STRING" id="1198114.AciX9_1931"/>
<feature type="region of interest" description="Disordered" evidence="1">
    <location>
        <begin position="30"/>
        <end position="72"/>
    </location>
</feature>